<proteinExistence type="predicted"/>
<gene>
    <name evidence="2" type="ORF">g.16534</name>
</gene>
<evidence type="ECO:0000313" key="2">
    <source>
        <dbReference type="EMBL" id="JAS65168.1"/>
    </source>
</evidence>
<feature type="signal peptide" evidence="1">
    <location>
        <begin position="1"/>
        <end position="19"/>
    </location>
</feature>
<reference evidence="2" key="1">
    <citation type="submission" date="2015-11" db="EMBL/GenBank/DDBJ databases">
        <title>De novo transcriptome assembly of four potential Pierce s Disease insect vectors from Arizona vineyards.</title>
        <authorList>
            <person name="Tassone E.E."/>
        </authorList>
    </citation>
    <scope>NUCLEOTIDE SEQUENCE</scope>
</reference>
<sequence>MKLVLAVVVAACLVENAFSRPSSGPYPEPVAEAVSAPEAEPVPEALPTAEAYPHAISSAIAYSFSRAVPDAFAKAFPKPIPEPYATAIAIAQAIPMLEEIIPMLANIPGLMEWLTAVLGIAAL</sequence>
<protein>
    <submittedName>
        <fullName evidence="2">Uncharacterized protein</fullName>
    </submittedName>
</protein>
<name>A0A1B6GRX0_9HEMI</name>
<evidence type="ECO:0000256" key="1">
    <source>
        <dbReference type="SAM" id="SignalP"/>
    </source>
</evidence>
<dbReference type="AlphaFoldDB" id="A0A1B6GRX0"/>
<accession>A0A1B6GRX0</accession>
<dbReference type="EMBL" id="GECZ01004601">
    <property type="protein sequence ID" value="JAS65168.1"/>
    <property type="molecule type" value="Transcribed_RNA"/>
</dbReference>
<organism evidence="2">
    <name type="scientific">Cuerna arida</name>
    <dbReference type="NCBI Taxonomy" id="1464854"/>
    <lineage>
        <taxon>Eukaryota</taxon>
        <taxon>Metazoa</taxon>
        <taxon>Ecdysozoa</taxon>
        <taxon>Arthropoda</taxon>
        <taxon>Hexapoda</taxon>
        <taxon>Insecta</taxon>
        <taxon>Pterygota</taxon>
        <taxon>Neoptera</taxon>
        <taxon>Paraneoptera</taxon>
        <taxon>Hemiptera</taxon>
        <taxon>Auchenorrhyncha</taxon>
        <taxon>Membracoidea</taxon>
        <taxon>Cicadellidae</taxon>
        <taxon>Cicadellinae</taxon>
        <taxon>Proconiini</taxon>
        <taxon>Cuerna</taxon>
    </lineage>
</organism>
<feature type="chain" id="PRO_5008583781" evidence="1">
    <location>
        <begin position="20"/>
        <end position="123"/>
    </location>
</feature>
<keyword evidence="1" id="KW-0732">Signal</keyword>